<dbReference type="InterPro" id="IPR001849">
    <property type="entry name" value="PH_domain"/>
</dbReference>
<dbReference type="InterPro" id="IPR000591">
    <property type="entry name" value="DEP_dom"/>
</dbReference>
<dbReference type="InterPro" id="IPR009769">
    <property type="entry name" value="EDR2_C"/>
</dbReference>
<accession>A0A7S0DMZ9</accession>
<dbReference type="InterPro" id="IPR036388">
    <property type="entry name" value="WH-like_DNA-bd_sf"/>
</dbReference>
<dbReference type="SMART" id="SM00049">
    <property type="entry name" value="DEP"/>
    <property type="match status" value="1"/>
</dbReference>
<keyword evidence="3" id="KW-1133">Transmembrane helix</keyword>
<dbReference type="InterPro" id="IPR011993">
    <property type="entry name" value="PH-like_dom_sf"/>
</dbReference>
<dbReference type="SUPFAM" id="SSF50729">
    <property type="entry name" value="PH domain-like"/>
    <property type="match status" value="1"/>
</dbReference>
<evidence type="ECO:0008006" key="7">
    <source>
        <dbReference type="Google" id="ProtNLM"/>
    </source>
</evidence>
<evidence type="ECO:0000259" key="5">
    <source>
        <dbReference type="PROSITE" id="PS50186"/>
    </source>
</evidence>
<dbReference type="Gene3D" id="1.10.10.10">
    <property type="entry name" value="Winged helix-like DNA-binding domain superfamily/Winged helix DNA-binding domain"/>
    <property type="match status" value="1"/>
</dbReference>
<feature type="transmembrane region" description="Helical" evidence="3">
    <location>
        <begin position="322"/>
        <end position="343"/>
    </location>
</feature>
<feature type="compositionally biased region" description="Basic and acidic residues" evidence="2">
    <location>
        <begin position="381"/>
        <end position="399"/>
    </location>
</feature>
<feature type="transmembrane region" description="Helical" evidence="3">
    <location>
        <begin position="293"/>
        <end position="316"/>
    </location>
</feature>
<dbReference type="Pfam" id="PF07059">
    <property type="entry name" value="EDR2_C"/>
    <property type="match status" value="1"/>
</dbReference>
<dbReference type="CDD" id="cd04371">
    <property type="entry name" value="DEP"/>
    <property type="match status" value="1"/>
</dbReference>
<sequence>MSLFGPGSVEMKNGLRMEGILSKLSGIRQVKERYFRLRMKSNNCTVMEKYKDKDDMYVRDTYEIHEDCEVKYSERTGAYWFSIKTKKVVLKFGAPTMLERMHWIKGIERCIAEMKGEEGEMEHITGSASLGDVDPSVDSSKKNISLKLEIDGLCQEMRGKRGIRRKTHYFEYQNVKNSFAGSAVVDWLLKYHFSQNRSHAVEIGKELMKAGKLARVDGSRVFMGDDNVLYVFPKADGHSTSALAKDIDMLTERVQKLSLEIHQVENSSEELYDMLQEQISLLKKETNGMRQHIDWLTAIALSVSCGTFVIVLWGNFSQVPVVIRGFMLLLMLAVTFLGIMLVTSNNNPGLMLKLKKRFQAARSRQHAQFQAPKLTNFQSPLEKDKLSPRQKRSSTEAPKRLKPILIDNPLSGDLTENSKSSRAHSDPSPSPNGTSLERKRSSTKGGKKIDISWRFDGKGVMYRHFSEAESKDCWSQPDSKSFKVRGSKYLIDGVKVKSEESRFMTACCEMCGVGEKIDHIASLKHSALHRLRKEADLPKGSHPFPINFLIIQFQLPGISFTMYMQTRKGQDPNSEVCPGYTRLVNEFVNGSDDFRNSRFKILPTVVVGGWIVRKMVGAKPALLGRKISCTYHRGEDYLEVDVDIASSYVAQKILGVVQGYCKTLQVDLGFLIEGREEKELPEVMLGAVRFHHVDLSKIPPLKVREPANEVPSPQETGGPEPEDDFSNRDLKRQNSEPTVF</sequence>
<dbReference type="AlphaFoldDB" id="A0A7S0DMZ9"/>
<evidence type="ECO:0000259" key="4">
    <source>
        <dbReference type="PROSITE" id="PS50003"/>
    </source>
</evidence>
<protein>
    <recommendedName>
        <fullName evidence="7">DEP domain-containing protein</fullName>
    </recommendedName>
</protein>
<dbReference type="PROSITE" id="PS50186">
    <property type="entry name" value="DEP"/>
    <property type="match status" value="1"/>
</dbReference>
<evidence type="ECO:0000256" key="1">
    <source>
        <dbReference type="SAM" id="Coils"/>
    </source>
</evidence>
<dbReference type="Pfam" id="PF00610">
    <property type="entry name" value="DEP"/>
    <property type="match status" value="1"/>
</dbReference>
<dbReference type="Gene3D" id="2.30.29.30">
    <property type="entry name" value="Pleckstrin-homology domain (PH domain)/Phosphotyrosine-binding domain (PTB)"/>
    <property type="match status" value="1"/>
</dbReference>
<dbReference type="GO" id="GO:0035556">
    <property type="term" value="P:intracellular signal transduction"/>
    <property type="evidence" value="ECO:0007669"/>
    <property type="project" value="InterPro"/>
</dbReference>
<dbReference type="PROSITE" id="PS50003">
    <property type="entry name" value="PH_DOMAIN"/>
    <property type="match status" value="1"/>
</dbReference>
<feature type="region of interest" description="Disordered" evidence="2">
    <location>
        <begin position="702"/>
        <end position="740"/>
    </location>
</feature>
<dbReference type="PANTHER" id="PTHR12136">
    <property type="entry name" value="ENHANCED DISEASE RESISTANCE-RELATED"/>
    <property type="match status" value="1"/>
</dbReference>
<feature type="domain" description="PH" evidence="4">
    <location>
        <begin position="14"/>
        <end position="112"/>
    </location>
</feature>
<keyword evidence="3" id="KW-0812">Transmembrane</keyword>
<dbReference type="SMART" id="SM00233">
    <property type="entry name" value="PH"/>
    <property type="match status" value="1"/>
</dbReference>
<feature type="coiled-coil region" evidence="1">
    <location>
        <begin position="247"/>
        <end position="285"/>
    </location>
</feature>
<dbReference type="InterPro" id="IPR036390">
    <property type="entry name" value="WH_DNA-bd_sf"/>
</dbReference>
<dbReference type="InterPro" id="IPR045096">
    <property type="entry name" value="EDR2-like"/>
</dbReference>
<reference evidence="6" key="1">
    <citation type="submission" date="2021-01" db="EMBL/GenBank/DDBJ databases">
        <authorList>
            <person name="Corre E."/>
            <person name="Pelletier E."/>
            <person name="Niang G."/>
            <person name="Scheremetjew M."/>
            <person name="Finn R."/>
            <person name="Kale V."/>
            <person name="Holt S."/>
            <person name="Cochrane G."/>
            <person name="Meng A."/>
            <person name="Brown T."/>
            <person name="Cohen L."/>
        </authorList>
    </citation>
    <scope>NUCLEOTIDE SEQUENCE</scope>
    <source>
        <strain evidence="6">CCMP2058</strain>
    </source>
</reference>
<evidence type="ECO:0000313" key="6">
    <source>
        <dbReference type="EMBL" id="CAD8459899.1"/>
    </source>
</evidence>
<feature type="compositionally biased region" description="Basic and acidic residues" evidence="2">
    <location>
        <begin position="725"/>
        <end position="734"/>
    </location>
</feature>
<organism evidence="6">
    <name type="scientific">Amorphochlora amoebiformis</name>
    <dbReference type="NCBI Taxonomy" id="1561963"/>
    <lineage>
        <taxon>Eukaryota</taxon>
        <taxon>Sar</taxon>
        <taxon>Rhizaria</taxon>
        <taxon>Cercozoa</taxon>
        <taxon>Chlorarachniophyceae</taxon>
        <taxon>Amorphochlora</taxon>
    </lineage>
</organism>
<feature type="region of interest" description="Disordered" evidence="2">
    <location>
        <begin position="380"/>
        <end position="448"/>
    </location>
</feature>
<dbReference type="EMBL" id="HBEM01027675">
    <property type="protein sequence ID" value="CAD8459899.1"/>
    <property type="molecule type" value="Transcribed_RNA"/>
</dbReference>
<keyword evidence="1" id="KW-0175">Coiled coil</keyword>
<feature type="domain" description="DEP" evidence="5">
    <location>
        <begin position="159"/>
        <end position="234"/>
    </location>
</feature>
<gene>
    <name evidence="6" type="ORF">LAMO00422_LOCUS18857</name>
</gene>
<evidence type="ECO:0000256" key="2">
    <source>
        <dbReference type="SAM" id="MobiDB-lite"/>
    </source>
</evidence>
<name>A0A7S0DMZ9_9EUKA</name>
<keyword evidence="3" id="KW-0472">Membrane</keyword>
<proteinExistence type="predicted"/>
<dbReference type="SUPFAM" id="SSF46785">
    <property type="entry name" value="Winged helix' DNA-binding domain"/>
    <property type="match status" value="1"/>
</dbReference>
<dbReference type="PANTHER" id="PTHR12136:SF41">
    <property type="entry name" value="PLECKSTRIN HOMOLOGY (PH) AND LIPID-BINDING START DOMAINS-CONTAINING PROTEIN"/>
    <property type="match status" value="1"/>
</dbReference>
<evidence type="ECO:0000256" key="3">
    <source>
        <dbReference type="SAM" id="Phobius"/>
    </source>
</evidence>